<name>G8RLF8_MYCRN</name>
<comment type="catalytic activity">
    <reaction evidence="4">
        <text>propane + NADH + O2 + H(+) = propan-2-ol + NAD(+) + H2O</text>
        <dbReference type="Rhea" id="RHEA:49992"/>
        <dbReference type="ChEBI" id="CHEBI:15377"/>
        <dbReference type="ChEBI" id="CHEBI:15378"/>
        <dbReference type="ChEBI" id="CHEBI:15379"/>
        <dbReference type="ChEBI" id="CHEBI:17824"/>
        <dbReference type="ChEBI" id="CHEBI:32879"/>
        <dbReference type="ChEBI" id="CHEBI:57540"/>
        <dbReference type="ChEBI" id="CHEBI:57945"/>
        <dbReference type="EC" id="1.14.13.227"/>
    </reaction>
</comment>
<dbReference type="Proteomes" id="UP000005442">
    <property type="component" value="Chromosome"/>
</dbReference>
<dbReference type="EMBL" id="CP003169">
    <property type="protein sequence ID" value="AEV73590.1"/>
    <property type="molecule type" value="Genomic_DNA"/>
</dbReference>
<dbReference type="InterPro" id="IPR009078">
    <property type="entry name" value="Ferritin-like_SF"/>
</dbReference>
<dbReference type="STRING" id="710685.MycrhN_3050"/>
<dbReference type="OrthoDB" id="9806768at2"/>
<keyword evidence="2" id="KW-0560">Oxidoreductase</keyword>
<evidence type="ECO:0000256" key="3">
    <source>
        <dbReference type="ARBA" id="ARBA00023033"/>
    </source>
</evidence>
<accession>G8RLF8</accession>
<gene>
    <name evidence="5" type="ordered locus">MycrhN_3050</name>
</gene>
<keyword evidence="3" id="KW-0503">Monooxygenase</keyword>
<proteinExistence type="predicted"/>
<dbReference type="EC" id="1.14.13.227" evidence="1"/>
<evidence type="ECO:0000256" key="1">
    <source>
        <dbReference type="ARBA" id="ARBA00012710"/>
    </source>
</evidence>
<organism evidence="5 6">
    <name type="scientific">Mycolicibacterium rhodesiae (strain NBB3)</name>
    <name type="common">Mycobacterium rhodesiae</name>
    <dbReference type="NCBI Taxonomy" id="710685"/>
    <lineage>
        <taxon>Bacteria</taxon>
        <taxon>Bacillati</taxon>
        <taxon>Actinomycetota</taxon>
        <taxon>Actinomycetes</taxon>
        <taxon>Mycobacteriales</taxon>
        <taxon>Mycobacteriaceae</taxon>
        <taxon>Mycolicibacterium</taxon>
    </lineage>
</organism>
<protein>
    <recommendedName>
        <fullName evidence="1">propane 2-monooxygenase</fullName>
        <ecNumber evidence="1">1.14.13.227</ecNumber>
    </recommendedName>
</protein>
<keyword evidence="6" id="KW-1185">Reference proteome</keyword>
<dbReference type="InterPro" id="IPR003430">
    <property type="entry name" value="Phenol_Hydrox"/>
</dbReference>
<dbReference type="Gene3D" id="1.10.620.20">
    <property type="entry name" value="Ribonucleotide Reductase, subunit A"/>
    <property type="match status" value="1"/>
</dbReference>
<dbReference type="PIRSF" id="PIRSF000040">
    <property type="entry name" value="MMOH_comp"/>
    <property type="match status" value="1"/>
</dbReference>
<dbReference type="HOGENOM" id="CLU_690417_0_0_11"/>
<evidence type="ECO:0000256" key="4">
    <source>
        <dbReference type="ARBA" id="ARBA00048941"/>
    </source>
</evidence>
<dbReference type="RefSeq" id="WP_014211363.1">
    <property type="nucleotide sequence ID" value="NC_016604.1"/>
</dbReference>
<dbReference type="InterPro" id="IPR012348">
    <property type="entry name" value="RNR-like"/>
</dbReference>
<evidence type="ECO:0000313" key="6">
    <source>
        <dbReference type="Proteomes" id="UP000005442"/>
    </source>
</evidence>
<dbReference type="SUPFAM" id="SSF47240">
    <property type="entry name" value="Ferritin-like"/>
    <property type="match status" value="1"/>
</dbReference>
<dbReference type="KEGG" id="mrh:MycrhN_3050"/>
<dbReference type="InterPro" id="IPR012078">
    <property type="entry name" value="MP_mOase_hydro"/>
</dbReference>
<dbReference type="AlphaFoldDB" id="G8RLF8"/>
<evidence type="ECO:0000256" key="2">
    <source>
        <dbReference type="ARBA" id="ARBA00023002"/>
    </source>
</evidence>
<dbReference type="GO" id="GO:0016709">
    <property type="term" value="F:oxidoreductase activity, acting on paired donors, with incorporation or reduction of molecular oxygen, NAD(P)H as one donor, and incorporation of one atom of oxygen"/>
    <property type="evidence" value="ECO:0007669"/>
    <property type="project" value="InterPro"/>
</dbReference>
<dbReference type="PATRIC" id="fig|710685.3.peg.3051"/>
<evidence type="ECO:0000313" key="5">
    <source>
        <dbReference type="EMBL" id="AEV73590.1"/>
    </source>
</evidence>
<dbReference type="eggNOG" id="ENOG502Z7Z9">
    <property type="taxonomic scope" value="Bacteria"/>
</dbReference>
<reference evidence="5 6" key="1">
    <citation type="submission" date="2011-12" db="EMBL/GenBank/DDBJ databases">
        <title>Complete sequence of Mycobacterium rhodesiae NBB3.</title>
        <authorList>
            <consortium name="US DOE Joint Genome Institute"/>
            <person name="Lucas S."/>
            <person name="Han J."/>
            <person name="Lapidus A."/>
            <person name="Cheng J.-F."/>
            <person name="Goodwin L."/>
            <person name="Pitluck S."/>
            <person name="Peters L."/>
            <person name="Mikhailova N."/>
            <person name="Gu W."/>
            <person name="Detter J.C."/>
            <person name="Han C."/>
            <person name="Tapia R."/>
            <person name="Land M."/>
            <person name="Hauser L."/>
            <person name="Kyrpides N."/>
            <person name="Ivanova N."/>
            <person name="Pagani I."/>
            <person name="Mattes T."/>
            <person name="Holmes A."/>
            <person name="Rutledge P."/>
            <person name="Paulsen I."/>
            <person name="Coleman N."/>
            <person name="Woyke T."/>
        </authorList>
    </citation>
    <scope>NUCLEOTIDE SEQUENCE [LARGE SCALE GENOMIC DNA]</scope>
    <source>
        <strain evidence="5 6">NBB3</strain>
    </source>
</reference>
<dbReference type="Pfam" id="PF02332">
    <property type="entry name" value="Phenol_Hydrox"/>
    <property type="match status" value="1"/>
</dbReference>
<sequence>MTITEANDEKRQVATAGVSAVAGAPRRAFLNPAYDIEREPLETRRTSQWYAKPYRRRISEYESLLLYAQSAPDWIPGALGVGGFCNKFSGGRAPWENYTTEAKSSDWFVFRDPSGRGQPTFVAQKAAENEEATRVFAAYAEQGMYRDLDSEWTFDVIAKVYGAYAHHEYGIFGLLQSPQRDVLTDVLRQAVITGAMDKLDNAEMIQAERVFLSKNVEGFCEDMALSRDCWLTDPAFQTARGIIEQLWNDVYDHIEIMFAIFMVHEPLFGRFARQQFFHRMAPLHGDQLTPANLWPTITAAEIDAKWALELFGHALGQDPKFGEHNRALMQLWARDWMAKSVTAMAEFAPMFARTSTLRSHASVETVTEAANIVVGDWARRYAPVFGLDVDVDDLVKVVTGGFAKSGA</sequence>